<gene>
    <name evidence="1" type="ORF">C361_02862</name>
</gene>
<proteinExistence type="predicted"/>
<evidence type="ECO:0000313" key="2">
    <source>
        <dbReference type="Proteomes" id="UP000199727"/>
    </source>
</evidence>
<sequence>MKQRGRCQSNCPSLRNNHQKMVKQHHATRLGFWLLLLTTPPSLSRNAKASNTCVTPAIWHFPATPNPLISRNKFNNTLKHPTDFLLEALHEMFHMDIQSQPEYFCKGCGHVYEDSPDHPAHGEKCTKCDKVLFDRVNWIKPGERPIVRNIYTFCNFRSSYSTEVGSHWQDEEEGLEDFVSDEDR</sequence>
<reference evidence="1 2" key="1">
    <citation type="submission" date="2017-06" db="EMBL/GenBank/DDBJ databases">
        <title>Global population genomics of the pathogenic fungus Cryptococcus neoformans var. grubii.</title>
        <authorList>
            <person name="Cuomo C."/>
            <person name="Litvintseva A."/>
            <person name="Chen Y."/>
            <person name="Young S."/>
            <person name="Zeng Q."/>
            <person name="Chapman S."/>
            <person name="Gujja S."/>
            <person name="Saif S."/>
            <person name="Birren B."/>
        </authorList>
    </citation>
    <scope>NUCLEOTIDE SEQUENCE [LARGE SCALE GENOMIC DNA]</scope>
    <source>
        <strain evidence="1 2">Tu259-1</strain>
    </source>
</reference>
<organism evidence="1 2">
    <name type="scientific">Cryptococcus neoformans Tu259-1</name>
    <dbReference type="NCBI Taxonomy" id="1230072"/>
    <lineage>
        <taxon>Eukaryota</taxon>
        <taxon>Fungi</taxon>
        <taxon>Dikarya</taxon>
        <taxon>Basidiomycota</taxon>
        <taxon>Agaricomycotina</taxon>
        <taxon>Tremellomycetes</taxon>
        <taxon>Tremellales</taxon>
        <taxon>Cryptococcaceae</taxon>
        <taxon>Cryptococcus</taxon>
        <taxon>Cryptococcus neoformans species complex</taxon>
    </lineage>
</organism>
<comment type="caution">
    <text evidence="1">The sequence shown here is derived from an EMBL/GenBank/DDBJ whole genome shotgun (WGS) entry which is preliminary data.</text>
</comment>
<dbReference type="OrthoDB" id="10032537at2759"/>
<accession>A0A854QGB9</accession>
<dbReference type="EMBL" id="AMKT01000037">
    <property type="protein sequence ID" value="OXG23095.1"/>
    <property type="molecule type" value="Genomic_DNA"/>
</dbReference>
<dbReference type="Proteomes" id="UP000199727">
    <property type="component" value="Unassembled WGS sequence"/>
</dbReference>
<dbReference type="AlphaFoldDB" id="A0A854QGB9"/>
<evidence type="ECO:0000313" key="1">
    <source>
        <dbReference type="EMBL" id="OXG23095.1"/>
    </source>
</evidence>
<protein>
    <submittedName>
        <fullName evidence="1">Uncharacterized protein</fullName>
    </submittedName>
</protein>
<name>A0A854QGB9_CRYNE</name>